<sequence length="201" mass="23496">MRLEVNRLRNVAKKYQISKNTLWNKLHGKHERMSGKPRVFTEQEEESFAGHLITLPAFGFPVTSELWKLSSSPDWVNLFLLRRPELSQRFYQNISHSRAATDEETSNHYFDNLQTEVEGVPQANIWNYDETNRVDDPVRSKVITRKGTKYPEKIRNSSKACTFLMVCENAEGWLAPVYVNYTSQKFWSTWTGDGPLNTRYN</sequence>
<evidence type="ECO:0000313" key="1">
    <source>
        <dbReference type="EMBL" id="KAJ8931447.1"/>
    </source>
</evidence>
<protein>
    <recommendedName>
        <fullName evidence="3">Transposase</fullName>
    </recommendedName>
</protein>
<dbReference type="AlphaFoldDB" id="A0AAV8WYT8"/>
<comment type="caution">
    <text evidence="1">The sequence shown here is derived from an EMBL/GenBank/DDBJ whole genome shotgun (WGS) entry which is preliminary data.</text>
</comment>
<accession>A0AAV8WYT8</accession>
<keyword evidence="2" id="KW-1185">Reference proteome</keyword>
<gene>
    <name evidence="1" type="ORF">NQ314_015631</name>
</gene>
<proteinExistence type="predicted"/>
<name>A0AAV8WYT8_9CUCU</name>
<dbReference type="Proteomes" id="UP001162156">
    <property type="component" value="Unassembled WGS sequence"/>
</dbReference>
<organism evidence="1 2">
    <name type="scientific">Rhamnusium bicolor</name>
    <dbReference type="NCBI Taxonomy" id="1586634"/>
    <lineage>
        <taxon>Eukaryota</taxon>
        <taxon>Metazoa</taxon>
        <taxon>Ecdysozoa</taxon>
        <taxon>Arthropoda</taxon>
        <taxon>Hexapoda</taxon>
        <taxon>Insecta</taxon>
        <taxon>Pterygota</taxon>
        <taxon>Neoptera</taxon>
        <taxon>Endopterygota</taxon>
        <taxon>Coleoptera</taxon>
        <taxon>Polyphaga</taxon>
        <taxon>Cucujiformia</taxon>
        <taxon>Chrysomeloidea</taxon>
        <taxon>Cerambycidae</taxon>
        <taxon>Lepturinae</taxon>
        <taxon>Rhagiini</taxon>
        <taxon>Rhamnusium</taxon>
    </lineage>
</organism>
<dbReference type="EMBL" id="JANEYF010004339">
    <property type="protein sequence ID" value="KAJ8931447.1"/>
    <property type="molecule type" value="Genomic_DNA"/>
</dbReference>
<evidence type="ECO:0000313" key="2">
    <source>
        <dbReference type="Proteomes" id="UP001162156"/>
    </source>
</evidence>
<evidence type="ECO:0008006" key="3">
    <source>
        <dbReference type="Google" id="ProtNLM"/>
    </source>
</evidence>
<reference evidence="1" key="1">
    <citation type="journal article" date="2023" name="Insect Mol. Biol.">
        <title>Genome sequencing provides insights into the evolution of gene families encoding plant cell wall-degrading enzymes in longhorned beetles.</title>
        <authorList>
            <person name="Shin N.R."/>
            <person name="Okamura Y."/>
            <person name="Kirsch R."/>
            <person name="Pauchet Y."/>
        </authorList>
    </citation>
    <scope>NUCLEOTIDE SEQUENCE</scope>
    <source>
        <strain evidence="1">RBIC_L_NR</strain>
    </source>
</reference>